<dbReference type="OrthoDB" id="7426653at2"/>
<gene>
    <name evidence="1" type="ORF">FHS99_001307</name>
</gene>
<comment type="caution">
    <text evidence="1">The sequence shown here is derived from an EMBL/GenBank/DDBJ whole genome shotgun (WGS) entry which is preliminary data.</text>
</comment>
<keyword evidence="2" id="KW-1185">Reference proteome</keyword>
<dbReference type="Proteomes" id="UP000546701">
    <property type="component" value="Unassembled WGS sequence"/>
</dbReference>
<evidence type="ECO:0000313" key="1">
    <source>
        <dbReference type="EMBL" id="MBB5728829.1"/>
    </source>
</evidence>
<sequence>MLVLLTAFAIPAPASARDTLGVFDGWGAFADPRPRRCYAIAEPDARRRSAAWRPFAAISAWPARGVRAQLNIRLRKAKRRGAPVLLMVGNMRFALVAGGADAWAPNAAIDARIVAAMRQSDSMRIETRARDGSRLVDTYRLRGAATAIDAATLACAPSG</sequence>
<proteinExistence type="predicted"/>
<protein>
    <submittedName>
        <fullName evidence="1">Uncharacterized protein</fullName>
    </submittedName>
</protein>
<accession>A0A7W9BRX9</accession>
<organism evidence="1 2">
    <name type="scientific">Sphingomonas prati</name>
    <dbReference type="NCBI Taxonomy" id="1843237"/>
    <lineage>
        <taxon>Bacteria</taxon>
        <taxon>Pseudomonadati</taxon>
        <taxon>Pseudomonadota</taxon>
        <taxon>Alphaproteobacteria</taxon>
        <taxon>Sphingomonadales</taxon>
        <taxon>Sphingomonadaceae</taxon>
        <taxon>Sphingomonas</taxon>
    </lineage>
</organism>
<evidence type="ECO:0000313" key="2">
    <source>
        <dbReference type="Proteomes" id="UP000546701"/>
    </source>
</evidence>
<name>A0A7W9BRX9_9SPHN</name>
<dbReference type="AlphaFoldDB" id="A0A7W9BRX9"/>
<dbReference type="RefSeq" id="WP_157176620.1">
    <property type="nucleotide sequence ID" value="NZ_BMJP01000002.1"/>
</dbReference>
<dbReference type="EMBL" id="JACIJR010000003">
    <property type="protein sequence ID" value="MBB5728829.1"/>
    <property type="molecule type" value="Genomic_DNA"/>
</dbReference>
<reference evidence="1 2" key="1">
    <citation type="submission" date="2020-08" db="EMBL/GenBank/DDBJ databases">
        <title>Genomic Encyclopedia of Type Strains, Phase IV (KMG-IV): sequencing the most valuable type-strain genomes for metagenomic binning, comparative biology and taxonomic classification.</title>
        <authorList>
            <person name="Goeker M."/>
        </authorList>
    </citation>
    <scope>NUCLEOTIDE SEQUENCE [LARGE SCALE GENOMIC DNA]</scope>
    <source>
        <strain evidence="1 2">DSM 103336</strain>
    </source>
</reference>